<keyword evidence="2 4" id="KW-0862">Zinc</keyword>
<evidence type="ECO:0000256" key="1">
    <source>
        <dbReference type="ARBA" id="ARBA00022723"/>
    </source>
</evidence>
<dbReference type="KEGG" id="dci:103519428"/>
<evidence type="ECO:0000256" key="3">
    <source>
        <dbReference type="ARBA" id="ARBA00023038"/>
    </source>
</evidence>
<dbReference type="InterPro" id="IPR001781">
    <property type="entry name" value="Znf_LIM"/>
</dbReference>
<feature type="coiled-coil region" evidence="5">
    <location>
        <begin position="498"/>
        <end position="532"/>
    </location>
</feature>
<evidence type="ECO:0000259" key="7">
    <source>
        <dbReference type="PROSITE" id="PS50023"/>
    </source>
</evidence>
<dbReference type="PROSITE" id="PS00478">
    <property type="entry name" value="LIM_DOMAIN_1"/>
    <property type="match status" value="1"/>
</dbReference>
<evidence type="ECO:0000259" key="8">
    <source>
        <dbReference type="PROSITE" id="PS51848"/>
    </source>
</evidence>
<dbReference type="SMART" id="SM01203">
    <property type="entry name" value="DUF3585"/>
    <property type="match status" value="1"/>
</dbReference>
<dbReference type="PROSITE" id="PS50023">
    <property type="entry name" value="LIM_DOMAIN_2"/>
    <property type="match status" value="1"/>
</dbReference>
<feature type="region of interest" description="Disordered" evidence="6">
    <location>
        <begin position="920"/>
        <end position="956"/>
    </location>
</feature>
<feature type="compositionally biased region" description="Polar residues" evidence="6">
    <location>
        <begin position="982"/>
        <end position="1037"/>
    </location>
</feature>
<dbReference type="InterPro" id="IPR050540">
    <property type="entry name" value="F-actin_Monoox_Mical"/>
</dbReference>
<dbReference type="Pfam" id="PF12130">
    <property type="entry name" value="bMERB_dom"/>
    <property type="match status" value="1"/>
</dbReference>
<feature type="region of interest" description="Disordered" evidence="6">
    <location>
        <begin position="743"/>
        <end position="815"/>
    </location>
</feature>
<dbReference type="Gene3D" id="2.10.110.10">
    <property type="entry name" value="Cysteine Rich Protein"/>
    <property type="match status" value="1"/>
</dbReference>
<accession>A0A3Q0JIZ6</accession>
<dbReference type="CDD" id="cd09400">
    <property type="entry name" value="LIM_like_1"/>
    <property type="match status" value="1"/>
</dbReference>
<dbReference type="PaxDb" id="121845-A0A3Q0JIZ6"/>
<evidence type="ECO:0000313" key="10">
    <source>
        <dbReference type="RefSeq" id="XP_026686740.1"/>
    </source>
</evidence>
<proteinExistence type="predicted"/>
<keyword evidence="3 4" id="KW-0440">LIM domain</keyword>
<dbReference type="STRING" id="121845.A0A3Q0JIZ6"/>
<feature type="region of interest" description="Disordered" evidence="6">
    <location>
        <begin position="968"/>
        <end position="1054"/>
    </location>
</feature>
<sequence>MTHSKYISSVKLQTCTYQENIYPSLLDTWAFGPDLDTTNIIRGVTWVVQWLTRWTLDLELPGVDVPQKTTSPAHREPGAPRAPSQPPSTLPGSLKLNSCSLCGEKVYLAQRFAFNARLFHRTCFKCARCQSQLTCINAYETHTGQFCCEVCPDEEERSLTDPLRSSDRPDGHHAIGDDRYHAELNSDKSTNLLTDSEPSTHCDSNLVTASVESTNMERNMDNDDLNILNKCTTDDDKVNSVQNSIRFFDKPTPTKPKPDMKQYNAKSVWNDLDQDDGKRWSYQKAIESKYNNKDKEDITGSKQSIILDKINKIKESQDRTKSKLREPTKLKRYFSHDETNGNTNLNLSYKSPYSDDNRRKSLNIEVASNQTQYKSDRPQKIGNINLNNSKLKEFEKVLISNQKKNISNKFENRNSKLLEPSDAVTNNIINEDNEVNMKKLNLNNSQSDVDKINSENGRAKDISLSSTNLTETSFLNISSTSLNKEEIHDNLDEDRTKIDRTIQNIETIAQQIEDLTCNVNNIVNRHKNAEIDIHEPETNTGAIDDVTNENFDSEYNAIGKTLEDNRSIIAAINQSHKQYHKIEMEDAPLDGLEDETHIKEEKSEKPARDTTNLKLDLKDELPKDATSEDITISPSKNKLSEITNVTNNKDIYTNNIYKDSPNASPLPDLVIGSVEQLDEHRIDKQIQNEHVKYEPSKDNNEERLDIKYKPSKEYNQVDTTTIIMYFYFLPGVKLEDLIRARSEAQADTTPSKEVNKSIEDSSTDPSKVYPSPSNENPPQDSLTDPSKDSLTVPSKDSPAAPSTTEPSKDYPSSPAHTEELVLQLFELVNEKNDLLRRQAELMYLRRQYHLEEEHAELEYQIRSLMLRPAKNKTDADKEREEQLIQRLVEVVERRNEIVELLEKDRLKELEEDRSVTSQINIFAQDDSSEPETSRLSVKDTSDTASISSKKHRTLSRAVASKLIKTLPKVTALGKHHRKSKSHGTAPSSLDSTGHSSLNSTSEEPASLNSTKEGHSSLSTTQDEAVEDSTSVNSANSPKKSKTLKRKILNKIQKL</sequence>
<dbReference type="PROSITE" id="PS51848">
    <property type="entry name" value="BMERB"/>
    <property type="match status" value="1"/>
</dbReference>
<feature type="compositionally biased region" description="Polar residues" evidence="6">
    <location>
        <begin position="771"/>
        <end position="805"/>
    </location>
</feature>
<dbReference type="AlphaFoldDB" id="A0A3Q0JIZ6"/>
<keyword evidence="5" id="KW-0175">Coiled coil</keyword>
<feature type="region of interest" description="Disordered" evidence="6">
    <location>
        <begin position="159"/>
        <end position="181"/>
    </location>
</feature>
<dbReference type="InterPro" id="IPR022735">
    <property type="entry name" value="bMERB_dom"/>
</dbReference>
<dbReference type="PANTHER" id="PTHR23167:SF84">
    <property type="entry name" value="ALPHA ACTININ 3-RELATED"/>
    <property type="match status" value="1"/>
</dbReference>
<keyword evidence="9" id="KW-1185">Reference proteome</keyword>
<reference evidence="10" key="1">
    <citation type="submission" date="2025-08" db="UniProtKB">
        <authorList>
            <consortium name="RefSeq"/>
        </authorList>
    </citation>
    <scope>IDENTIFICATION</scope>
</reference>
<name>A0A3Q0JIZ6_DIACI</name>
<feature type="compositionally biased region" description="Basic residues" evidence="6">
    <location>
        <begin position="1038"/>
        <end position="1054"/>
    </location>
</feature>
<feature type="domain" description="BMERB" evidence="8">
    <location>
        <begin position="750"/>
        <end position="917"/>
    </location>
</feature>
<organism evidence="9 10">
    <name type="scientific">Diaphorina citri</name>
    <name type="common">Asian citrus psyllid</name>
    <dbReference type="NCBI Taxonomy" id="121845"/>
    <lineage>
        <taxon>Eukaryota</taxon>
        <taxon>Metazoa</taxon>
        <taxon>Ecdysozoa</taxon>
        <taxon>Arthropoda</taxon>
        <taxon>Hexapoda</taxon>
        <taxon>Insecta</taxon>
        <taxon>Pterygota</taxon>
        <taxon>Neoptera</taxon>
        <taxon>Paraneoptera</taxon>
        <taxon>Hemiptera</taxon>
        <taxon>Sternorrhyncha</taxon>
        <taxon>Psylloidea</taxon>
        <taxon>Psyllidae</taxon>
        <taxon>Diaphorininae</taxon>
        <taxon>Diaphorina</taxon>
    </lineage>
</organism>
<feature type="domain" description="LIM zinc-binding" evidence="7">
    <location>
        <begin position="97"/>
        <end position="158"/>
    </location>
</feature>
<gene>
    <name evidence="10" type="primary">LOC103519428</name>
</gene>
<evidence type="ECO:0000256" key="4">
    <source>
        <dbReference type="PROSITE-ProRule" id="PRU00125"/>
    </source>
</evidence>
<feature type="region of interest" description="Disordered" evidence="6">
    <location>
        <begin position="65"/>
        <end position="91"/>
    </location>
</feature>
<protein>
    <submittedName>
        <fullName evidence="10">Bromodomain-containing protein DDB_G0270170</fullName>
    </submittedName>
</protein>
<keyword evidence="1 4" id="KW-0479">Metal-binding</keyword>
<dbReference type="SMART" id="SM00132">
    <property type="entry name" value="LIM"/>
    <property type="match status" value="1"/>
</dbReference>
<dbReference type="GO" id="GO:0046872">
    <property type="term" value="F:metal ion binding"/>
    <property type="evidence" value="ECO:0007669"/>
    <property type="project" value="UniProtKB-KW"/>
</dbReference>
<feature type="compositionally biased region" description="Basic and acidic residues" evidence="6">
    <location>
        <begin position="164"/>
        <end position="181"/>
    </location>
</feature>
<evidence type="ECO:0000256" key="5">
    <source>
        <dbReference type="SAM" id="Coils"/>
    </source>
</evidence>
<dbReference type="PANTHER" id="PTHR23167">
    <property type="entry name" value="CALPONIN HOMOLOGY DOMAIN-CONTAINING PROTEIN DDB_G0272472-RELATED"/>
    <property type="match status" value="1"/>
</dbReference>
<evidence type="ECO:0000256" key="2">
    <source>
        <dbReference type="ARBA" id="ARBA00022833"/>
    </source>
</evidence>
<dbReference type="GeneID" id="103519428"/>
<evidence type="ECO:0000313" key="9">
    <source>
        <dbReference type="Proteomes" id="UP000079169"/>
    </source>
</evidence>
<dbReference type="RefSeq" id="XP_026686740.1">
    <property type="nucleotide sequence ID" value="XM_026830939.1"/>
</dbReference>
<dbReference type="Proteomes" id="UP000079169">
    <property type="component" value="Unplaced"/>
</dbReference>
<evidence type="ECO:0000256" key="6">
    <source>
        <dbReference type="SAM" id="MobiDB-lite"/>
    </source>
</evidence>